<organism evidence="2">
    <name type="scientific">Eutreptiella gymnastica</name>
    <dbReference type="NCBI Taxonomy" id="73025"/>
    <lineage>
        <taxon>Eukaryota</taxon>
        <taxon>Discoba</taxon>
        <taxon>Euglenozoa</taxon>
        <taxon>Euglenida</taxon>
        <taxon>Spirocuta</taxon>
        <taxon>Euglenophyceae</taxon>
        <taxon>Eutreptiales</taxon>
        <taxon>Eutreptiaceae</taxon>
        <taxon>Eutreptiella</taxon>
    </lineage>
</organism>
<name>A0A7S1NK85_9EUGL</name>
<protein>
    <submittedName>
        <fullName evidence="2">Uncharacterized protein</fullName>
    </submittedName>
</protein>
<gene>
    <name evidence="2" type="ORF">EGYM00392_LOCUS36270</name>
</gene>
<keyword evidence="1" id="KW-0472">Membrane</keyword>
<evidence type="ECO:0000313" key="2">
    <source>
        <dbReference type="EMBL" id="CAD9025143.1"/>
    </source>
</evidence>
<dbReference type="AlphaFoldDB" id="A0A7S1NK85"/>
<feature type="transmembrane region" description="Helical" evidence="1">
    <location>
        <begin position="364"/>
        <end position="385"/>
    </location>
</feature>
<evidence type="ECO:0000256" key="1">
    <source>
        <dbReference type="SAM" id="Phobius"/>
    </source>
</evidence>
<proteinExistence type="predicted"/>
<keyword evidence="1" id="KW-1133">Transmembrane helix</keyword>
<accession>A0A7S1NK85</accession>
<keyword evidence="1" id="KW-0812">Transmembrane</keyword>
<reference evidence="2" key="1">
    <citation type="submission" date="2021-01" db="EMBL/GenBank/DDBJ databases">
        <authorList>
            <person name="Corre E."/>
            <person name="Pelletier E."/>
            <person name="Niang G."/>
            <person name="Scheremetjew M."/>
            <person name="Finn R."/>
            <person name="Kale V."/>
            <person name="Holt S."/>
            <person name="Cochrane G."/>
            <person name="Meng A."/>
            <person name="Brown T."/>
            <person name="Cohen L."/>
        </authorList>
    </citation>
    <scope>NUCLEOTIDE SEQUENCE</scope>
    <source>
        <strain evidence="2">NIES-381</strain>
    </source>
</reference>
<feature type="transmembrane region" description="Helical" evidence="1">
    <location>
        <begin position="328"/>
        <end position="349"/>
    </location>
</feature>
<sequence>MAFLGAPAQYPELTFGPGSFGGSRPPATPVALFSNTRPDKLDWPPYPNPNPTLNPDPNLLYRPSSTWSLPPVTNKEPPRCWHRAARGVGITIEQFRGFWGTVERICGYDPLRFQFCGGWLPIGPMWSISVTSLWLHHTQSLGLMAWINLLGFYYQPGHSIWDDTMLEAVSNLSTVLAFLIGGFAGYCVDGFRSQVSNYSTALRKSRTTLVLIATHVKDPSLRAELARLVNLAFHIAVLTEQDKVDQAEEFLQSEGLLRAGEWGRMIPEERLGTVYFSQTALVVQAQAQGGFTEDGGGLVKGALREVFDELDSIADPVQNYPPLPYTMILTLLLKLTLFSVATVAGITMAEHRLGINEEVNTEFWFWWAATNIFNLVYICGLQGLVDLQHALMSAFGRRKHNIPHEKHMRELRRFSHGLLSQAATQQNM</sequence>
<dbReference type="EMBL" id="HBGA01097334">
    <property type="protein sequence ID" value="CAD9025143.1"/>
    <property type="molecule type" value="Transcribed_RNA"/>
</dbReference>